<dbReference type="NCBIfam" id="NF001452">
    <property type="entry name" value="PRK00311.1"/>
    <property type="match status" value="1"/>
</dbReference>
<feature type="active site" description="Proton acceptor" evidence="8 9">
    <location>
        <position position="180"/>
    </location>
</feature>
<feature type="binding site" evidence="8 10">
    <location>
        <position position="82"/>
    </location>
    <ligand>
        <name>3-methyl-2-oxobutanoate</name>
        <dbReference type="ChEBI" id="CHEBI:11851"/>
    </ligand>
</feature>
<evidence type="ECO:0000256" key="9">
    <source>
        <dbReference type="PIRSR" id="PIRSR000388-1"/>
    </source>
</evidence>
<organism evidence="12 13">
    <name type="scientific">OM182 bacterium</name>
    <dbReference type="NCBI Taxonomy" id="2510334"/>
    <lineage>
        <taxon>Bacteria</taxon>
        <taxon>Pseudomonadati</taxon>
        <taxon>Pseudomonadota</taxon>
        <taxon>Gammaproteobacteria</taxon>
        <taxon>OMG group</taxon>
        <taxon>OM182 clade</taxon>
    </lineage>
</organism>
<dbReference type="InterPro" id="IPR040442">
    <property type="entry name" value="Pyrv_kinase-like_dom_sf"/>
</dbReference>
<feature type="binding site" evidence="8 10">
    <location>
        <begin position="43"/>
        <end position="44"/>
    </location>
    <ligand>
        <name>3-methyl-2-oxobutanoate</name>
        <dbReference type="ChEBI" id="CHEBI:11851"/>
    </ligand>
</feature>
<keyword evidence="5 8" id="KW-0808">Transferase</keyword>
<keyword evidence="6 8" id="KW-0479">Metal-binding</keyword>
<dbReference type="Gene3D" id="3.20.20.60">
    <property type="entry name" value="Phosphoenolpyruvate-binding domains"/>
    <property type="match status" value="1"/>
</dbReference>
<name>A0A520S4X9_9GAMM</name>
<comment type="caution">
    <text evidence="12">The sequence shown here is derived from an EMBL/GenBank/DDBJ whole genome shotgun (WGS) entry which is preliminary data.</text>
</comment>
<dbReference type="PANTHER" id="PTHR20881">
    <property type="entry name" value="3-METHYL-2-OXOBUTANOATE HYDROXYMETHYLTRANSFERASE"/>
    <property type="match status" value="1"/>
</dbReference>
<evidence type="ECO:0000256" key="11">
    <source>
        <dbReference type="PIRSR" id="PIRSR000388-3"/>
    </source>
</evidence>
<evidence type="ECO:0000256" key="5">
    <source>
        <dbReference type="ARBA" id="ARBA00022679"/>
    </source>
</evidence>
<dbReference type="GO" id="GO:0003864">
    <property type="term" value="F:3-methyl-2-oxobutanoate hydroxymethyltransferase activity"/>
    <property type="evidence" value="ECO:0007669"/>
    <property type="project" value="UniProtKB-UniRule"/>
</dbReference>
<dbReference type="GO" id="GO:0032259">
    <property type="term" value="P:methylation"/>
    <property type="evidence" value="ECO:0007669"/>
    <property type="project" value="UniProtKB-KW"/>
</dbReference>
<comment type="subunit">
    <text evidence="3 8">Homodecamer; pentamer of dimers.</text>
</comment>
<evidence type="ECO:0000256" key="8">
    <source>
        <dbReference type="HAMAP-Rule" id="MF_00156"/>
    </source>
</evidence>
<evidence type="ECO:0000256" key="7">
    <source>
        <dbReference type="ARBA" id="ARBA00056497"/>
    </source>
</evidence>
<keyword evidence="4 8" id="KW-0566">Pantothenate biosynthesis</keyword>
<feature type="binding site" evidence="8 11">
    <location>
        <position position="43"/>
    </location>
    <ligand>
        <name>Mg(2+)</name>
        <dbReference type="ChEBI" id="CHEBI:18420"/>
    </ligand>
</feature>
<evidence type="ECO:0000256" key="10">
    <source>
        <dbReference type="PIRSR" id="PIRSR000388-2"/>
    </source>
</evidence>
<dbReference type="NCBIfam" id="TIGR00222">
    <property type="entry name" value="panB"/>
    <property type="match status" value="1"/>
</dbReference>
<comment type="pathway">
    <text evidence="1 8">Cofactor biosynthesis; (R)-pantothenate biosynthesis; (R)-pantoate from 3-methyl-2-oxobutanoate: step 1/2.</text>
</comment>
<feature type="binding site" evidence="8 10">
    <location>
        <position position="111"/>
    </location>
    <ligand>
        <name>3-methyl-2-oxobutanoate</name>
        <dbReference type="ChEBI" id="CHEBI:11851"/>
    </ligand>
</feature>
<dbReference type="InterPro" id="IPR015813">
    <property type="entry name" value="Pyrv/PenolPyrv_kinase-like_dom"/>
</dbReference>
<dbReference type="AlphaFoldDB" id="A0A520S4X9"/>
<dbReference type="HAMAP" id="MF_00156">
    <property type="entry name" value="PanB"/>
    <property type="match status" value="1"/>
</dbReference>
<dbReference type="GO" id="GO:0000287">
    <property type="term" value="F:magnesium ion binding"/>
    <property type="evidence" value="ECO:0007669"/>
    <property type="project" value="TreeGrafter"/>
</dbReference>
<dbReference type="GO" id="GO:0005737">
    <property type="term" value="C:cytoplasm"/>
    <property type="evidence" value="ECO:0007669"/>
    <property type="project" value="UniProtKB-SubCell"/>
</dbReference>
<keyword evidence="8 11" id="KW-0460">Magnesium</keyword>
<dbReference type="FunFam" id="3.20.20.60:FF:000003">
    <property type="entry name" value="3-methyl-2-oxobutanoate hydroxymethyltransferase"/>
    <property type="match status" value="1"/>
</dbReference>
<evidence type="ECO:0000256" key="6">
    <source>
        <dbReference type="ARBA" id="ARBA00022723"/>
    </source>
</evidence>
<dbReference type="Pfam" id="PF02548">
    <property type="entry name" value="Pantoate_transf"/>
    <property type="match status" value="1"/>
</dbReference>
<protein>
    <recommendedName>
        <fullName evidence="8">3-methyl-2-oxobutanoate hydroxymethyltransferase</fullName>
        <ecNumber evidence="8">2.1.2.11</ecNumber>
    </recommendedName>
    <alternativeName>
        <fullName evidence="8">Ketopantoate hydroxymethyltransferase</fullName>
        <shortName evidence="8">KPHMT</shortName>
    </alternativeName>
</protein>
<proteinExistence type="inferred from homology"/>
<comment type="similarity">
    <text evidence="2 8">Belongs to the PanB family.</text>
</comment>
<dbReference type="GO" id="GO:0008168">
    <property type="term" value="F:methyltransferase activity"/>
    <property type="evidence" value="ECO:0007669"/>
    <property type="project" value="UniProtKB-KW"/>
</dbReference>
<feature type="binding site" evidence="8 11">
    <location>
        <position position="82"/>
    </location>
    <ligand>
        <name>Mg(2+)</name>
        <dbReference type="ChEBI" id="CHEBI:18420"/>
    </ligand>
</feature>
<comment type="function">
    <text evidence="7 8">Catalyzes the reversible reaction in which hydroxymethyl group from 5,10-methylenetetrahydrofolate is transferred onto alpha-ketoisovalerate to form ketopantoate.</text>
</comment>
<comment type="cofactor">
    <cofactor evidence="8 11">
        <name>Mg(2+)</name>
        <dbReference type="ChEBI" id="CHEBI:18420"/>
    </cofactor>
    <text evidence="8 11">Binds 1 Mg(2+) ion per subunit.</text>
</comment>
<dbReference type="PANTHER" id="PTHR20881:SF0">
    <property type="entry name" value="3-METHYL-2-OXOBUTANOATE HYDROXYMETHYLTRANSFERASE"/>
    <property type="match status" value="1"/>
</dbReference>
<dbReference type="InterPro" id="IPR003700">
    <property type="entry name" value="Pantoate_hydroxy_MeTrfase"/>
</dbReference>
<dbReference type="PIRSF" id="PIRSF000388">
    <property type="entry name" value="Pantoate_hydroxy_MeTrfase"/>
    <property type="match status" value="1"/>
</dbReference>
<feature type="binding site" evidence="8 11">
    <location>
        <position position="113"/>
    </location>
    <ligand>
        <name>Mg(2+)</name>
        <dbReference type="ChEBI" id="CHEBI:18420"/>
    </ligand>
</feature>
<evidence type="ECO:0000313" key="12">
    <source>
        <dbReference type="EMBL" id="RZO77547.1"/>
    </source>
</evidence>
<evidence type="ECO:0000256" key="4">
    <source>
        <dbReference type="ARBA" id="ARBA00022655"/>
    </source>
</evidence>
<comment type="catalytic activity">
    <reaction evidence="8">
        <text>(6R)-5,10-methylene-5,6,7,8-tetrahydrofolate + 3-methyl-2-oxobutanoate + H2O = 2-dehydropantoate + (6S)-5,6,7,8-tetrahydrofolate</text>
        <dbReference type="Rhea" id="RHEA:11824"/>
        <dbReference type="ChEBI" id="CHEBI:11561"/>
        <dbReference type="ChEBI" id="CHEBI:11851"/>
        <dbReference type="ChEBI" id="CHEBI:15377"/>
        <dbReference type="ChEBI" id="CHEBI:15636"/>
        <dbReference type="ChEBI" id="CHEBI:57453"/>
        <dbReference type="EC" id="2.1.2.11"/>
    </reaction>
</comment>
<evidence type="ECO:0000313" key="13">
    <source>
        <dbReference type="Proteomes" id="UP000316199"/>
    </source>
</evidence>
<gene>
    <name evidence="8 12" type="primary">panB</name>
    <name evidence="12" type="ORF">EVA68_01485</name>
</gene>
<keyword evidence="12" id="KW-0489">Methyltransferase</keyword>
<keyword evidence="8" id="KW-0963">Cytoplasm</keyword>
<dbReference type="EMBL" id="SHAG01000002">
    <property type="protein sequence ID" value="RZO77547.1"/>
    <property type="molecule type" value="Genomic_DNA"/>
</dbReference>
<dbReference type="EC" id="2.1.2.11" evidence="8"/>
<evidence type="ECO:0000256" key="2">
    <source>
        <dbReference type="ARBA" id="ARBA00008676"/>
    </source>
</evidence>
<dbReference type="Proteomes" id="UP000316199">
    <property type="component" value="Unassembled WGS sequence"/>
</dbReference>
<dbReference type="UniPathway" id="UPA00028">
    <property type="reaction ID" value="UER00003"/>
</dbReference>
<comment type="subcellular location">
    <subcellularLocation>
        <location evidence="8">Cytoplasm</location>
    </subcellularLocation>
</comment>
<sequence length="263" mass="28442">MVNVHTFARRKEENCKISMVTCYDFWSARLINQSKLDCILVGDSLAVVMHGFDSTVHATIEMMEMHVAAVVRGAPDKFIIADMPFLSCSKGISRGLDAVQTLMQAGASAVKIEGSAHQVDLIKRIVEAGIPVMGHIGLMPQSVHNLGGHRVQGKEEIGAKKLMDDANQLEQAGCFGIVLECIPNKLGDCISKSVSVPTIGIGAGPHTDGQVLVLHDMLGVDPDFSPKFLRKYANSSELITHALNSFHDDVRSKSFPALTETYG</sequence>
<dbReference type="SUPFAM" id="SSF51621">
    <property type="entry name" value="Phosphoenolpyruvate/pyruvate domain"/>
    <property type="match status" value="1"/>
</dbReference>
<evidence type="ECO:0000256" key="1">
    <source>
        <dbReference type="ARBA" id="ARBA00005033"/>
    </source>
</evidence>
<evidence type="ECO:0000256" key="3">
    <source>
        <dbReference type="ARBA" id="ARBA00011424"/>
    </source>
</evidence>
<dbReference type="GO" id="GO:0015940">
    <property type="term" value="P:pantothenate biosynthetic process"/>
    <property type="evidence" value="ECO:0007669"/>
    <property type="project" value="UniProtKB-UniRule"/>
</dbReference>
<dbReference type="CDD" id="cd06557">
    <property type="entry name" value="KPHMT-like"/>
    <property type="match status" value="1"/>
</dbReference>
<accession>A0A520S4X9</accession>
<reference evidence="12 13" key="1">
    <citation type="submission" date="2019-02" db="EMBL/GenBank/DDBJ databases">
        <title>Prokaryotic population dynamics and viral predation in marine succession experiment using metagenomics: the confinement effect.</title>
        <authorList>
            <person name="Haro-Moreno J.M."/>
            <person name="Rodriguez-Valera F."/>
            <person name="Lopez-Perez M."/>
        </authorList>
    </citation>
    <scope>NUCLEOTIDE SEQUENCE [LARGE SCALE GENOMIC DNA]</scope>
    <source>
        <strain evidence="12">MED-G157</strain>
    </source>
</reference>